<dbReference type="Pfam" id="PF00852">
    <property type="entry name" value="Glyco_transf_10"/>
    <property type="match status" value="1"/>
</dbReference>
<dbReference type="EC" id="2.4.1.-" evidence="12"/>
<evidence type="ECO:0000256" key="4">
    <source>
        <dbReference type="ARBA" id="ARBA00022676"/>
    </source>
</evidence>
<comment type="pathway">
    <text evidence="2">Protein modification; protein glycosylation.</text>
</comment>
<name>A0AAV2PSJ0_MEGNR</name>
<dbReference type="Proteomes" id="UP001497623">
    <property type="component" value="Unassembled WGS sequence"/>
</dbReference>
<reference evidence="15 16" key="1">
    <citation type="submission" date="2024-05" db="EMBL/GenBank/DDBJ databases">
        <authorList>
            <person name="Wallberg A."/>
        </authorList>
    </citation>
    <scope>NUCLEOTIDE SEQUENCE [LARGE SCALE GENOMIC DNA]</scope>
</reference>
<gene>
    <name evidence="15" type="ORF">MNOR_LOCUS3812</name>
</gene>
<evidence type="ECO:0000256" key="3">
    <source>
        <dbReference type="ARBA" id="ARBA00008919"/>
    </source>
</evidence>
<evidence type="ECO:0000256" key="6">
    <source>
        <dbReference type="ARBA" id="ARBA00022692"/>
    </source>
</evidence>
<feature type="transmembrane region" description="Helical" evidence="12">
    <location>
        <begin position="62"/>
        <end position="79"/>
    </location>
</feature>
<dbReference type="InterPro" id="IPR001503">
    <property type="entry name" value="Glyco_trans_10"/>
</dbReference>
<dbReference type="Gene3D" id="3.40.50.11660">
    <property type="entry name" value="Glycosyl transferase family 10, C-terminal domain"/>
    <property type="match status" value="1"/>
</dbReference>
<evidence type="ECO:0000256" key="11">
    <source>
        <dbReference type="ARBA" id="ARBA00023180"/>
    </source>
</evidence>
<keyword evidence="8 12" id="KW-1133">Transmembrane helix</keyword>
<keyword evidence="7" id="KW-0735">Signal-anchor</keyword>
<evidence type="ECO:0000256" key="2">
    <source>
        <dbReference type="ARBA" id="ARBA00004922"/>
    </source>
</evidence>
<comment type="caution">
    <text evidence="15">The sequence shown here is derived from an EMBL/GenBank/DDBJ whole genome shotgun (WGS) entry which is preliminary data.</text>
</comment>
<evidence type="ECO:0000256" key="10">
    <source>
        <dbReference type="ARBA" id="ARBA00023136"/>
    </source>
</evidence>
<dbReference type="GO" id="GO:0008417">
    <property type="term" value="F:fucosyltransferase activity"/>
    <property type="evidence" value="ECO:0007669"/>
    <property type="project" value="InterPro"/>
</dbReference>
<dbReference type="InterPro" id="IPR031481">
    <property type="entry name" value="Glyco_tran_10_N"/>
</dbReference>
<evidence type="ECO:0000259" key="14">
    <source>
        <dbReference type="Pfam" id="PF17039"/>
    </source>
</evidence>
<dbReference type="GO" id="GO:0032580">
    <property type="term" value="C:Golgi cisterna membrane"/>
    <property type="evidence" value="ECO:0007669"/>
    <property type="project" value="UniProtKB-SubCell"/>
</dbReference>
<keyword evidence="10 12" id="KW-0472">Membrane</keyword>
<evidence type="ECO:0000256" key="9">
    <source>
        <dbReference type="ARBA" id="ARBA00023034"/>
    </source>
</evidence>
<evidence type="ECO:0000313" key="16">
    <source>
        <dbReference type="Proteomes" id="UP001497623"/>
    </source>
</evidence>
<evidence type="ECO:0000256" key="8">
    <source>
        <dbReference type="ARBA" id="ARBA00022989"/>
    </source>
</evidence>
<feature type="domain" description="Fucosyltransferase C-terminal" evidence="13">
    <location>
        <begin position="333"/>
        <end position="510"/>
    </location>
</feature>
<dbReference type="FunFam" id="3.40.50.11660:FF:000004">
    <property type="entry name" value="Glycoprotein 3-alpha-L-fucosyltransferase A"/>
    <property type="match status" value="1"/>
</dbReference>
<accession>A0AAV2PSJ0</accession>
<comment type="subcellular location">
    <subcellularLocation>
        <location evidence="1 12">Golgi apparatus</location>
        <location evidence="1 12">Golgi stack membrane</location>
        <topology evidence="1 12">Single-pass type II membrane protein</topology>
    </subcellularLocation>
</comment>
<keyword evidence="9 12" id="KW-0333">Golgi apparatus</keyword>
<dbReference type="Pfam" id="PF17039">
    <property type="entry name" value="Glyco_tran_10_N"/>
    <property type="match status" value="1"/>
</dbReference>
<evidence type="ECO:0000256" key="7">
    <source>
        <dbReference type="ARBA" id="ARBA00022968"/>
    </source>
</evidence>
<keyword evidence="4 12" id="KW-0328">Glycosyltransferase</keyword>
<organism evidence="15 16">
    <name type="scientific">Meganyctiphanes norvegica</name>
    <name type="common">Northern krill</name>
    <name type="synonym">Thysanopoda norvegica</name>
    <dbReference type="NCBI Taxonomy" id="48144"/>
    <lineage>
        <taxon>Eukaryota</taxon>
        <taxon>Metazoa</taxon>
        <taxon>Ecdysozoa</taxon>
        <taxon>Arthropoda</taxon>
        <taxon>Crustacea</taxon>
        <taxon>Multicrustacea</taxon>
        <taxon>Malacostraca</taxon>
        <taxon>Eumalacostraca</taxon>
        <taxon>Eucarida</taxon>
        <taxon>Euphausiacea</taxon>
        <taxon>Euphausiidae</taxon>
        <taxon>Meganyctiphanes</taxon>
    </lineage>
</organism>
<dbReference type="PANTHER" id="PTHR48438">
    <property type="entry name" value="ALPHA-(1,3)-FUCOSYLTRANSFERASE C-RELATED"/>
    <property type="match status" value="1"/>
</dbReference>
<evidence type="ECO:0000256" key="1">
    <source>
        <dbReference type="ARBA" id="ARBA00004447"/>
    </source>
</evidence>
<dbReference type="InterPro" id="IPR038577">
    <property type="entry name" value="GT10-like_C_sf"/>
</dbReference>
<dbReference type="PANTHER" id="PTHR48438:SF1">
    <property type="entry name" value="ALPHA-(1,3)-FUCOSYLTRANSFERASE C-RELATED"/>
    <property type="match status" value="1"/>
</dbReference>
<dbReference type="AlphaFoldDB" id="A0AAV2PSJ0"/>
<evidence type="ECO:0000259" key="13">
    <source>
        <dbReference type="Pfam" id="PF00852"/>
    </source>
</evidence>
<dbReference type="EMBL" id="CAXKWB010001344">
    <property type="protein sequence ID" value="CAL4064060.1"/>
    <property type="molecule type" value="Genomic_DNA"/>
</dbReference>
<proteinExistence type="inferred from homology"/>
<comment type="similarity">
    <text evidence="3 12">Belongs to the glycosyltransferase 10 family.</text>
</comment>
<evidence type="ECO:0000256" key="12">
    <source>
        <dbReference type="RuleBase" id="RU003832"/>
    </source>
</evidence>
<keyword evidence="5 12" id="KW-0808">Transferase</keyword>
<protein>
    <recommendedName>
        <fullName evidence="12">Fucosyltransferase</fullName>
        <ecNumber evidence="12">2.4.1.-</ecNumber>
    </recommendedName>
</protein>
<evidence type="ECO:0000313" key="15">
    <source>
        <dbReference type="EMBL" id="CAL4064060.1"/>
    </source>
</evidence>
<dbReference type="SUPFAM" id="SSF53756">
    <property type="entry name" value="UDP-Glycosyltransferase/glycogen phosphorylase"/>
    <property type="match status" value="1"/>
</dbReference>
<keyword evidence="16" id="KW-1185">Reference proteome</keyword>
<dbReference type="InterPro" id="IPR055270">
    <property type="entry name" value="Glyco_tran_10_C"/>
</dbReference>
<sequence length="533" mass="62428">MQSGKQKRSFLYNVLKNCSIGDGESRVTINHTVFTVTGDPLIGGTGALFNCISKMRKPSREVLLLFIVGALILGFYQMGVMDREGLAREPFKNILERINDFGSEYLRKVNITYKEENITKILNEITTTVTTLSNLLTSQVFNISLKEAAPSPEVSYKLNKFKSPLSVPYRDLPYIDDITTEKDIPQLHPTLYKEKNYTSKTPLKKILMWNDAYSNPHFGFGFGQEPFLLAKCPVNTCFTFHDRKKFPYTEWDAIVWHFRSNDKSLPQQRSNHTRYVFWMMESAAHLYGNIKPYNGKFNWTMLYRMDSDIYHPYGMVYKRRALAPLSPYIDYAANKTKMAAWFVSNCYAQSGRDKLTDSLQKQIQVDVYGKCGKYQCERKYQHSHCLQMLQNDYKFYFSFENSLCRDYVTEKFFNILSYNVIPVVYGFGNYSQQAPPHSYIDVLDFPNVTALADYLKYLDRNHTAYNEYFEWKRYYENLAYWPRVARSWCKLCELLHTDNSPKVYTDLYKWFVTESHCKNTNTKDISDFVRGKG</sequence>
<evidence type="ECO:0000256" key="5">
    <source>
        <dbReference type="ARBA" id="ARBA00022679"/>
    </source>
</evidence>
<keyword evidence="6 12" id="KW-0812">Transmembrane</keyword>
<feature type="domain" description="Fucosyltransferase N-terminal" evidence="14">
    <location>
        <begin position="204"/>
        <end position="314"/>
    </location>
</feature>
<keyword evidence="11" id="KW-0325">Glycoprotein</keyword>